<dbReference type="EMBL" id="RAWE01000012">
    <property type="protein sequence ID" value="RKH06219.1"/>
    <property type="molecule type" value="Genomic_DNA"/>
</dbReference>
<evidence type="ECO:0000313" key="3">
    <source>
        <dbReference type="Proteomes" id="UP000268313"/>
    </source>
</evidence>
<dbReference type="Proteomes" id="UP000268313">
    <property type="component" value="Unassembled WGS sequence"/>
</dbReference>
<accession>A0A3A8KGJ1</accession>
<dbReference type="AlphaFoldDB" id="A0A3A8KGJ1"/>
<dbReference type="GO" id="GO:0000398">
    <property type="term" value="P:mRNA splicing, via spliceosome"/>
    <property type="evidence" value="ECO:0007669"/>
    <property type="project" value="TreeGrafter"/>
</dbReference>
<proteinExistence type="predicted"/>
<protein>
    <submittedName>
        <fullName evidence="2">Metallophosphoesterase</fullName>
    </submittedName>
</protein>
<reference evidence="3" key="1">
    <citation type="submission" date="2018-09" db="EMBL/GenBank/DDBJ databases">
        <authorList>
            <person name="Livingstone P.G."/>
            <person name="Whitworth D.E."/>
        </authorList>
    </citation>
    <scope>NUCLEOTIDE SEQUENCE [LARGE SCALE GENOMIC DNA]</scope>
    <source>
        <strain evidence="3">CA043D</strain>
    </source>
</reference>
<dbReference type="Gene3D" id="3.60.21.10">
    <property type="match status" value="1"/>
</dbReference>
<evidence type="ECO:0000313" key="2">
    <source>
        <dbReference type="EMBL" id="RKH06219.1"/>
    </source>
</evidence>
<evidence type="ECO:0000259" key="1">
    <source>
        <dbReference type="Pfam" id="PF00149"/>
    </source>
</evidence>
<dbReference type="SUPFAM" id="SSF56300">
    <property type="entry name" value="Metallo-dependent phosphatases"/>
    <property type="match status" value="1"/>
</dbReference>
<dbReference type="PANTHER" id="PTHR12849:SF0">
    <property type="entry name" value="LARIAT DEBRANCHING ENZYME"/>
    <property type="match status" value="1"/>
</dbReference>
<comment type="caution">
    <text evidence="2">The sequence shown here is derived from an EMBL/GenBank/DDBJ whole genome shotgun (WGS) entry which is preliminary data.</text>
</comment>
<sequence>MGGTEGGWYFAAVGDVHGQMHAMVRLVEGWSARTGKPLAFVVQVGDFEPHRDEADLATMAAPAKYKHLGDFPAYHRRQTGFPWPVYFIGGNHEPYGFLDAQAPQGLEVTPGCHYLGRVGQVEPRGLRVAGLSGIHREDVFRTARPSLLDPRSVSHKAFAYFNEEDVDRAMGLRNIDVLLLHDWPSGLIAASDAAAFEHQRRSVSHDTVGNDYARMLVEALRPRLVLCGHMHRAYRATIRHPSGQVSDVACLASVRQGLESLAVFHVSSDRLTEVTRTR</sequence>
<dbReference type="OrthoDB" id="5380150at2"/>
<dbReference type="GO" id="GO:0008419">
    <property type="term" value="F:RNA lariat debranching enzyme activity"/>
    <property type="evidence" value="ECO:0007669"/>
    <property type="project" value="TreeGrafter"/>
</dbReference>
<gene>
    <name evidence="2" type="ORF">D7X32_05835</name>
</gene>
<dbReference type="RefSeq" id="WP_120601506.1">
    <property type="nucleotide sequence ID" value="NZ_RAWE01000012.1"/>
</dbReference>
<dbReference type="Pfam" id="PF00149">
    <property type="entry name" value="Metallophos"/>
    <property type="match status" value="1"/>
</dbReference>
<dbReference type="InterPro" id="IPR004843">
    <property type="entry name" value="Calcineurin-like_PHP"/>
</dbReference>
<dbReference type="InterPro" id="IPR029052">
    <property type="entry name" value="Metallo-depent_PP-like"/>
</dbReference>
<dbReference type="PANTHER" id="PTHR12849">
    <property type="entry name" value="RNA LARIAT DEBRANCHING ENZYME"/>
    <property type="match status" value="1"/>
</dbReference>
<keyword evidence="3" id="KW-1185">Reference proteome</keyword>
<feature type="domain" description="Calcineurin-like phosphoesterase" evidence="1">
    <location>
        <begin position="10"/>
        <end position="232"/>
    </location>
</feature>
<name>A0A3A8KGJ1_9BACT</name>
<organism evidence="2 3">
    <name type="scientific">Corallococcus carmarthensis</name>
    <dbReference type="NCBI Taxonomy" id="2316728"/>
    <lineage>
        <taxon>Bacteria</taxon>
        <taxon>Pseudomonadati</taxon>
        <taxon>Myxococcota</taxon>
        <taxon>Myxococcia</taxon>
        <taxon>Myxococcales</taxon>
        <taxon>Cystobacterineae</taxon>
        <taxon>Myxococcaceae</taxon>
        <taxon>Corallococcus</taxon>
    </lineage>
</organism>